<proteinExistence type="predicted"/>
<comment type="caution">
    <text evidence="1">The sequence shown here is derived from an EMBL/GenBank/DDBJ whole genome shotgun (WGS) entry which is preliminary data.</text>
</comment>
<gene>
    <name evidence="1" type="ORF">RIF29_05188</name>
</gene>
<organism evidence="1 2">
    <name type="scientific">Crotalaria pallida</name>
    <name type="common">Smooth rattlebox</name>
    <name type="synonym">Crotalaria striata</name>
    <dbReference type="NCBI Taxonomy" id="3830"/>
    <lineage>
        <taxon>Eukaryota</taxon>
        <taxon>Viridiplantae</taxon>
        <taxon>Streptophyta</taxon>
        <taxon>Embryophyta</taxon>
        <taxon>Tracheophyta</taxon>
        <taxon>Spermatophyta</taxon>
        <taxon>Magnoliopsida</taxon>
        <taxon>eudicotyledons</taxon>
        <taxon>Gunneridae</taxon>
        <taxon>Pentapetalae</taxon>
        <taxon>rosids</taxon>
        <taxon>fabids</taxon>
        <taxon>Fabales</taxon>
        <taxon>Fabaceae</taxon>
        <taxon>Papilionoideae</taxon>
        <taxon>50 kb inversion clade</taxon>
        <taxon>genistoids sensu lato</taxon>
        <taxon>core genistoids</taxon>
        <taxon>Crotalarieae</taxon>
        <taxon>Crotalaria</taxon>
    </lineage>
</organism>
<dbReference type="Proteomes" id="UP001372338">
    <property type="component" value="Unassembled WGS sequence"/>
</dbReference>
<name>A0AAN9P9M8_CROPI</name>
<protein>
    <submittedName>
        <fullName evidence="1">Uncharacterized protein</fullName>
    </submittedName>
</protein>
<accession>A0AAN9P9M8</accession>
<evidence type="ECO:0000313" key="2">
    <source>
        <dbReference type="Proteomes" id="UP001372338"/>
    </source>
</evidence>
<keyword evidence="2" id="KW-1185">Reference proteome</keyword>
<dbReference type="EMBL" id="JAYWIO010000001">
    <property type="protein sequence ID" value="KAK7290630.1"/>
    <property type="molecule type" value="Genomic_DNA"/>
</dbReference>
<dbReference type="AlphaFoldDB" id="A0AAN9P9M8"/>
<sequence>MKWPSRTVASAKNCGRRELSEERMKWRGLMEKRLKNEVAFFFFFTLFKASTFSFFSRSFSFIHSAFLTPSSTIQLRSLFFSLSSSIAPDPSLFQAHRDRSRLFAVSRVT</sequence>
<reference evidence="1 2" key="1">
    <citation type="submission" date="2024-01" db="EMBL/GenBank/DDBJ databases">
        <title>The genomes of 5 underutilized Papilionoideae crops provide insights into root nodulation and disease resistanc.</title>
        <authorList>
            <person name="Yuan L."/>
        </authorList>
    </citation>
    <scope>NUCLEOTIDE SEQUENCE [LARGE SCALE GENOMIC DNA]</scope>
    <source>
        <strain evidence="1">ZHUSHIDOU_FW_LH</strain>
        <tissue evidence="1">Leaf</tissue>
    </source>
</reference>
<evidence type="ECO:0000313" key="1">
    <source>
        <dbReference type="EMBL" id="KAK7290630.1"/>
    </source>
</evidence>